<feature type="domain" description="SCP" evidence="1">
    <location>
        <begin position="40"/>
        <end position="171"/>
    </location>
</feature>
<evidence type="ECO:0000313" key="3">
    <source>
        <dbReference type="WBParaSite" id="Pan_g1050.t1"/>
    </source>
</evidence>
<reference evidence="3" key="2">
    <citation type="submission" date="2020-10" db="UniProtKB">
        <authorList>
            <consortium name="WormBaseParasite"/>
        </authorList>
    </citation>
    <scope>IDENTIFICATION</scope>
</reference>
<evidence type="ECO:0000259" key="1">
    <source>
        <dbReference type="SMART" id="SM00198"/>
    </source>
</evidence>
<dbReference type="CDD" id="cd05382">
    <property type="entry name" value="CAP_GAPR1-like"/>
    <property type="match status" value="1"/>
</dbReference>
<keyword evidence="2" id="KW-1185">Reference proteome</keyword>
<dbReference type="FunFam" id="3.40.33.10:FF:000010">
    <property type="entry name" value="Predicted protein"/>
    <property type="match status" value="1"/>
</dbReference>
<dbReference type="PRINTS" id="PR00837">
    <property type="entry name" value="V5TPXLIKE"/>
</dbReference>
<dbReference type="InterPro" id="IPR034113">
    <property type="entry name" value="SCP_GAPR1-like"/>
</dbReference>
<dbReference type="SUPFAM" id="SSF55797">
    <property type="entry name" value="PR-1-like"/>
    <property type="match status" value="2"/>
</dbReference>
<dbReference type="PANTHER" id="PTHR10334">
    <property type="entry name" value="CYSTEINE-RICH SECRETORY PROTEIN-RELATED"/>
    <property type="match status" value="1"/>
</dbReference>
<proteinExistence type="predicted"/>
<organism evidence="2 3">
    <name type="scientific">Panagrellus redivivus</name>
    <name type="common">Microworm</name>
    <dbReference type="NCBI Taxonomy" id="6233"/>
    <lineage>
        <taxon>Eukaryota</taxon>
        <taxon>Metazoa</taxon>
        <taxon>Ecdysozoa</taxon>
        <taxon>Nematoda</taxon>
        <taxon>Chromadorea</taxon>
        <taxon>Rhabditida</taxon>
        <taxon>Tylenchina</taxon>
        <taxon>Panagrolaimomorpha</taxon>
        <taxon>Panagrolaimoidea</taxon>
        <taxon>Panagrolaimidae</taxon>
        <taxon>Panagrellus</taxon>
    </lineage>
</organism>
<dbReference type="InterPro" id="IPR018244">
    <property type="entry name" value="Allrgn_V5/Tpx1_CS"/>
</dbReference>
<name>A0A7E4UN71_PANRE</name>
<evidence type="ECO:0000313" key="2">
    <source>
        <dbReference type="Proteomes" id="UP000492821"/>
    </source>
</evidence>
<dbReference type="InterPro" id="IPR014044">
    <property type="entry name" value="CAP_dom"/>
</dbReference>
<dbReference type="InterPro" id="IPR035940">
    <property type="entry name" value="CAP_sf"/>
</dbReference>
<dbReference type="SMART" id="SM00198">
    <property type="entry name" value="SCP"/>
    <property type="match status" value="2"/>
</dbReference>
<dbReference type="Gene3D" id="3.40.33.10">
    <property type="entry name" value="CAP"/>
    <property type="match status" value="2"/>
</dbReference>
<sequence>MARSDTGKLLTVCNYDPHTNFWGTYWENVKFKVEKVDVELYRKQILEHTNNFRKNHPQVDPLVLDDAISAFAQEWADTLAKNDKLEHRPKNAQKFGENVFMGSEINECWPTDYWYNEIAEFEWDNMEKESTRHFTQLVWKASKKLGVGVARSEQGNWYVVCNYDPSGNVPGKFGDNVKPDYDLNEYRKKLLTAINALRKEYHAEPIVLDETMNKNAQATAEKYSKGKVEFEPSLQFCTVFYSEGTDCVANPTHLWFVNTQEKALDWKKLEDNKADTFTQAIWQSTKKMGAGIFRKGNNFYTVTCFYPKGNLKGKFADNCKPK</sequence>
<dbReference type="PROSITE" id="PS01010">
    <property type="entry name" value="CRISP_2"/>
    <property type="match status" value="1"/>
</dbReference>
<dbReference type="Proteomes" id="UP000492821">
    <property type="component" value="Unassembled WGS sequence"/>
</dbReference>
<dbReference type="AlphaFoldDB" id="A0A7E4UN71"/>
<dbReference type="InterPro" id="IPR001283">
    <property type="entry name" value="CRISP-related"/>
</dbReference>
<dbReference type="GO" id="GO:0005576">
    <property type="term" value="C:extracellular region"/>
    <property type="evidence" value="ECO:0007669"/>
    <property type="project" value="InterPro"/>
</dbReference>
<dbReference type="WBParaSite" id="Pan_g1050.t1">
    <property type="protein sequence ID" value="Pan_g1050.t1"/>
    <property type="gene ID" value="Pan_g1050"/>
</dbReference>
<protein>
    <submittedName>
        <fullName evidence="3">SCP domain-containing protein</fullName>
    </submittedName>
</protein>
<reference evidence="2" key="1">
    <citation type="journal article" date="2013" name="Genetics">
        <title>The draft genome and transcriptome of Panagrellus redivivus are shaped by the harsh demands of a free-living lifestyle.</title>
        <authorList>
            <person name="Srinivasan J."/>
            <person name="Dillman A.R."/>
            <person name="Macchietto M.G."/>
            <person name="Heikkinen L."/>
            <person name="Lakso M."/>
            <person name="Fracchia K.M."/>
            <person name="Antoshechkin I."/>
            <person name="Mortazavi A."/>
            <person name="Wong G."/>
            <person name="Sternberg P.W."/>
        </authorList>
    </citation>
    <scope>NUCLEOTIDE SEQUENCE [LARGE SCALE GENOMIC DNA]</scope>
    <source>
        <strain evidence="2">MT8872</strain>
    </source>
</reference>
<accession>A0A7E4UN71</accession>
<feature type="domain" description="SCP" evidence="1">
    <location>
        <begin position="185"/>
        <end position="313"/>
    </location>
</feature>
<dbReference type="Pfam" id="PF00188">
    <property type="entry name" value="CAP"/>
    <property type="match status" value="2"/>
</dbReference>